<dbReference type="InterPro" id="IPR007197">
    <property type="entry name" value="rSAM"/>
</dbReference>
<dbReference type="STRING" id="194197.BWD09_12550"/>
<dbReference type="GO" id="GO:0003824">
    <property type="term" value="F:catalytic activity"/>
    <property type="evidence" value="ECO:0007669"/>
    <property type="project" value="InterPro"/>
</dbReference>
<evidence type="ECO:0000256" key="2">
    <source>
        <dbReference type="ARBA" id="ARBA00022691"/>
    </source>
</evidence>
<dbReference type="OrthoDB" id="9782387at2"/>
<sequence>MDRQTLRFTAEQIVWQEVPGEVSLAFLCSGCPLRCEGCHSTDAWRAAAGSELTEDYLKGRLKRYRGLITCVLFMGGEWLPDALRRMLEVVQEAGLKSCLYTGLEREELSDGLLPYLTFLKTGRWRPELGGLDSAATNQRFIRIHSGENLTHLFRGANA</sequence>
<keyword evidence="4" id="KW-0408">Iron</keyword>
<dbReference type="Pfam" id="PF13353">
    <property type="entry name" value="Fer4_12"/>
    <property type="match status" value="1"/>
</dbReference>
<dbReference type="InterPro" id="IPR014191">
    <property type="entry name" value="Anaer_RNR_activator"/>
</dbReference>
<dbReference type="EMBL" id="MTBO01000058">
    <property type="protein sequence ID" value="OSI13767.1"/>
    <property type="molecule type" value="Genomic_DNA"/>
</dbReference>
<evidence type="ECO:0000256" key="4">
    <source>
        <dbReference type="ARBA" id="ARBA00023004"/>
    </source>
</evidence>
<keyword evidence="3" id="KW-0479">Metal-binding</keyword>
<dbReference type="RefSeq" id="WP_085367116.1">
    <property type="nucleotide sequence ID" value="NZ_CAUJPZ010000052.1"/>
</dbReference>
<evidence type="ECO:0000313" key="6">
    <source>
        <dbReference type="EMBL" id="OSI13767.1"/>
    </source>
</evidence>
<keyword evidence="2" id="KW-0949">S-adenosyl-L-methionine</keyword>
<gene>
    <name evidence="6" type="ORF">BWD09_12550</name>
</gene>
<dbReference type="SUPFAM" id="SSF102114">
    <property type="entry name" value="Radical SAM enzymes"/>
    <property type="match status" value="1"/>
</dbReference>
<organism evidence="6 7">
    <name type="scientific">Neisseria dentiae</name>
    <dbReference type="NCBI Taxonomy" id="194197"/>
    <lineage>
        <taxon>Bacteria</taxon>
        <taxon>Pseudomonadati</taxon>
        <taxon>Pseudomonadota</taxon>
        <taxon>Betaproteobacteria</taxon>
        <taxon>Neisseriales</taxon>
        <taxon>Neisseriaceae</taxon>
        <taxon>Neisseria</taxon>
    </lineage>
</organism>
<evidence type="ECO:0000256" key="3">
    <source>
        <dbReference type="ARBA" id="ARBA00022723"/>
    </source>
</evidence>
<keyword evidence="5" id="KW-0411">Iron-sulfur</keyword>
<dbReference type="InterPro" id="IPR013785">
    <property type="entry name" value="Aldolase_TIM"/>
</dbReference>
<proteinExistence type="predicted"/>
<dbReference type="Gene3D" id="3.20.20.70">
    <property type="entry name" value="Aldolase class I"/>
    <property type="match status" value="1"/>
</dbReference>
<accession>A0A1X3D2M6</accession>
<evidence type="ECO:0000256" key="5">
    <source>
        <dbReference type="ARBA" id="ARBA00023014"/>
    </source>
</evidence>
<dbReference type="GO" id="GO:0051536">
    <property type="term" value="F:iron-sulfur cluster binding"/>
    <property type="evidence" value="ECO:0007669"/>
    <property type="project" value="UniProtKB-KW"/>
</dbReference>
<dbReference type="Proteomes" id="UP000193118">
    <property type="component" value="Unassembled WGS sequence"/>
</dbReference>
<dbReference type="GeneID" id="94582013"/>
<keyword evidence="7" id="KW-1185">Reference proteome</keyword>
<reference evidence="7" key="1">
    <citation type="submission" date="2017-01" db="EMBL/GenBank/DDBJ databases">
        <authorList>
            <person name="Wolfgang W.J."/>
            <person name="Cole J."/>
            <person name="Wroblewski D."/>
            <person name="Mcginnis J."/>
            <person name="Musser K.A."/>
        </authorList>
    </citation>
    <scope>NUCLEOTIDE SEQUENCE [LARGE SCALE GENOMIC DNA]</scope>
    <source>
        <strain evidence="7">DSM 19151</strain>
    </source>
</reference>
<comment type="caution">
    <text evidence="6">The sequence shown here is derived from an EMBL/GenBank/DDBJ whole genome shotgun (WGS) entry which is preliminary data.</text>
</comment>
<protein>
    <submittedName>
        <fullName evidence="6">Anaerobic ribonucleoside-triphosphate reductase activating protein</fullName>
    </submittedName>
</protein>
<dbReference type="SFLD" id="SFLDS00029">
    <property type="entry name" value="Radical_SAM"/>
    <property type="match status" value="1"/>
</dbReference>
<dbReference type="AlphaFoldDB" id="A0A1X3D2M6"/>
<name>A0A1X3D2M6_9NEIS</name>
<dbReference type="NCBIfam" id="TIGR02826">
    <property type="entry name" value="RNR_activ_nrdG3"/>
    <property type="match status" value="1"/>
</dbReference>
<dbReference type="GO" id="GO:0046872">
    <property type="term" value="F:metal ion binding"/>
    <property type="evidence" value="ECO:0007669"/>
    <property type="project" value="UniProtKB-KW"/>
</dbReference>
<dbReference type="InterPro" id="IPR058240">
    <property type="entry name" value="rSAM_sf"/>
</dbReference>
<comment type="cofactor">
    <cofactor evidence="1">
        <name>[4Fe-4S] cluster</name>
        <dbReference type="ChEBI" id="CHEBI:49883"/>
    </cofactor>
</comment>
<evidence type="ECO:0000313" key="7">
    <source>
        <dbReference type="Proteomes" id="UP000193118"/>
    </source>
</evidence>
<evidence type="ECO:0000256" key="1">
    <source>
        <dbReference type="ARBA" id="ARBA00001966"/>
    </source>
</evidence>